<evidence type="ECO:0000256" key="1">
    <source>
        <dbReference type="SAM" id="MobiDB-lite"/>
    </source>
</evidence>
<proteinExistence type="predicted"/>
<protein>
    <submittedName>
        <fullName evidence="2">Uncharacterized protein</fullName>
    </submittedName>
</protein>
<evidence type="ECO:0000313" key="2">
    <source>
        <dbReference type="EMBL" id="QOR58157.1"/>
    </source>
</evidence>
<feature type="compositionally biased region" description="Polar residues" evidence="1">
    <location>
        <begin position="431"/>
        <end position="441"/>
    </location>
</feature>
<accession>A0A7M1RUQ1</accession>
<reference evidence="2 3" key="1">
    <citation type="submission" date="2020-07" db="EMBL/GenBank/DDBJ databases">
        <title>Taxonomic proposal: Crassvirales, a new order of highly abundant and diverse bacterial viruses.</title>
        <authorList>
            <person name="Shkoporov A.N."/>
            <person name="Stockdale S.R."/>
            <person name="Guerin E."/>
            <person name="Ross R.P."/>
            <person name="Hill C."/>
        </authorList>
    </citation>
    <scope>NUCLEOTIDE SEQUENCE [LARGE SCALE GENOMIC DNA]</scope>
</reference>
<dbReference type="RefSeq" id="YP_010110315.1">
    <property type="nucleotide sequence ID" value="NC_055869.1"/>
</dbReference>
<dbReference type="Proteomes" id="UP000594086">
    <property type="component" value="Segment"/>
</dbReference>
<name>A0A7M1RUQ1_9CAUD</name>
<dbReference type="EMBL" id="MT774376">
    <property type="protein sequence ID" value="QOR58157.1"/>
    <property type="molecule type" value="Genomic_DNA"/>
</dbReference>
<dbReference type="GeneID" id="65128612"/>
<keyword evidence="3" id="KW-1185">Reference proteome</keyword>
<organism evidence="2 3">
    <name type="scientific">uncultured phage cr55_1</name>
    <dbReference type="NCBI Taxonomy" id="2772060"/>
    <lineage>
        <taxon>Viruses</taxon>
        <taxon>Duplodnaviria</taxon>
        <taxon>Heunggongvirae</taxon>
        <taxon>Uroviricota</taxon>
        <taxon>Caudoviricetes</taxon>
        <taxon>Crassvirales</taxon>
        <taxon>Suoliviridae</taxon>
        <taxon>Boorivirinae</taxon>
        <taxon>Culoivirus</taxon>
        <taxon>Culoivirus intestinalis</taxon>
    </lineage>
</organism>
<dbReference type="KEGG" id="vg:65128612"/>
<feature type="region of interest" description="Disordered" evidence="1">
    <location>
        <begin position="401"/>
        <end position="443"/>
    </location>
</feature>
<evidence type="ECO:0000313" key="3">
    <source>
        <dbReference type="Proteomes" id="UP000594086"/>
    </source>
</evidence>
<sequence>MKKKINKKKVPAYAFGIDQGLEIASILGAGLQGFTEEGSGADIAGSTLGGAAKGASVGSAILPGIGTAVGGVVGGVGNLVSSIFRKNAINKQKRIKANAKEIAMGKGNAATLEQEYWDDNSLAYTFENGGILPDLAYVDNNEVIRDDFGNIEQIPNSKPGTDNHLIDASNLESVLSDKIKRPGTNKTFAQEGKKLVNMTKGSKGKDRFARNADKLNQMNANAMYEQLLTEQEAVKAKKGIKPKVKGIPAYADGKSRQIVTRIPGKIGYFKFDPSSGEYFDVNGKYAGSVNVNEIDSVINATAKETMAGLNLPKLSTPSITDTNKSKAYKTSIPTKNIYDPNNYIAQWKPEYSEALKAAAVPNKEIKLNPNKRLIQTYGSAPAFYDVLPESNEVDAITGETIPVGTNEPVRDIPKASLPGTAPITKKKTAKGVTTPSKQSKSVAAPSQAPLLDIADFNPALASDPIYAPLVSVDDFNPTLTPDEIKTSSKSSFGFGSLSGLSPILYNWIQSRRRPEVKDQVINPYTGAINRAMASRKLNIEPTLAANRRSRAIARNNMARLNPNTGMNLAYGNQLATGEYAQNTSVYANRDNANNQYLGEYANMMNNLGQQYVQNTVLTNDLNARNRAAARNFGVTAAGQLDQWSQTKEKMRNQARRDRQILPYLQNFLRYGTVNSLVDSLTV</sequence>